<comment type="subcellular location">
    <subcellularLocation>
        <location evidence="1">Mitochondrion</location>
    </subcellularLocation>
</comment>
<protein>
    <recommendedName>
        <fullName evidence="6">Small ribosomal subunit protein uS5m</fullName>
    </recommendedName>
    <alternativeName>
        <fullName evidence="7">28S ribosomal protein S5, mitochondrial</fullName>
    </alternativeName>
</protein>
<gene>
    <name evidence="12" type="primary">LOC118427739</name>
</gene>
<dbReference type="KEGG" id="bfo:118427739"/>
<proteinExistence type="inferred from homology"/>
<dbReference type="OMA" id="LICHRAI"/>
<evidence type="ECO:0000256" key="4">
    <source>
        <dbReference type="ARBA" id="ARBA00023128"/>
    </source>
</evidence>
<keyword evidence="3 8" id="KW-0689">Ribosomal protein</keyword>
<name>A0A9J7N529_BRAFL</name>
<accession>A0A9J7N529</accession>
<dbReference type="FunFam" id="3.30.160.20:FF:000022">
    <property type="entry name" value="28S ribosomal protein S5, mitochondrial"/>
    <property type="match status" value="1"/>
</dbReference>
<dbReference type="InterPro" id="IPR018192">
    <property type="entry name" value="Ribosomal_uS5_N_CS"/>
</dbReference>
<evidence type="ECO:0000256" key="2">
    <source>
        <dbReference type="ARBA" id="ARBA00008945"/>
    </source>
</evidence>
<comment type="similarity">
    <text evidence="2 9">Belongs to the universal ribosomal protein uS5 family.</text>
</comment>
<evidence type="ECO:0000259" key="10">
    <source>
        <dbReference type="PROSITE" id="PS50881"/>
    </source>
</evidence>
<dbReference type="InterPro" id="IPR014721">
    <property type="entry name" value="Ribsml_uS5_D2-typ_fold_subgr"/>
</dbReference>
<dbReference type="PANTHER" id="PTHR48277:SF1">
    <property type="entry name" value="MITOCHONDRIAL RIBOSOMAL PROTEIN S5"/>
    <property type="match status" value="1"/>
</dbReference>
<dbReference type="SUPFAM" id="SSF54768">
    <property type="entry name" value="dsRNA-binding domain-like"/>
    <property type="match status" value="1"/>
</dbReference>
<dbReference type="PANTHER" id="PTHR48277">
    <property type="entry name" value="MITOCHONDRIAL RIBOSOMAL PROTEIN S5"/>
    <property type="match status" value="1"/>
</dbReference>
<dbReference type="InterPro" id="IPR005324">
    <property type="entry name" value="Ribosomal_uS5_C"/>
</dbReference>
<dbReference type="GO" id="GO:0003723">
    <property type="term" value="F:RNA binding"/>
    <property type="evidence" value="ECO:0007669"/>
    <property type="project" value="InterPro"/>
</dbReference>
<dbReference type="GO" id="GO:0005743">
    <property type="term" value="C:mitochondrial inner membrane"/>
    <property type="evidence" value="ECO:0007669"/>
    <property type="project" value="UniProtKB-ARBA"/>
</dbReference>
<evidence type="ECO:0000256" key="8">
    <source>
        <dbReference type="PROSITE-ProRule" id="PRU00268"/>
    </source>
</evidence>
<dbReference type="Pfam" id="PF21251">
    <property type="entry name" value="Ribosomal_uS5m_N"/>
    <property type="match status" value="1"/>
</dbReference>
<reference evidence="12" key="2">
    <citation type="submission" date="2025-08" db="UniProtKB">
        <authorList>
            <consortium name="RefSeq"/>
        </authorList>
    </citation>
    <scope>IDENTIFICATION</scope>
    <source>
        <strain evidence="12">S238N-H82</strain>
        <tissue evidence="12">Testes</tissue>
    </source>
</reference>
<evidence type="ECO:0000256" key="7">
    <source>
        <dbReference type="ARBA" id="ARBA00041606"/>
    </source>
</evidence>
<evidence type="ECO:0000256" key="9">
    <source>
        <dbReference type="RuleBase" id="RU003823"/>
    </source>
</evidence>
<dbReference type="Gene3D" id="3.30.230.10">
    <property type="match status" value="1"/>
</dbReference>
<dbReference type="Pfam" id="PF00333">
    <property type="entry name" value="Ribosomal_S5"/>
    <property type="match status" value="1"/>
</dbReference>
<dbReference type="Proteomes" id="UP000001554">
    <property type="component" value="Chromosome 1"/>
</dbReference>
<reference evidence="11" key="1">
    <citation type="journal article" date="2020" name="Nat. Ecol. Evol.">
        <title>Deeply conserved synteny resolves early events in vertebrate evolution.</title>
        <authorList>
            <person name="Simakov O."/>
            <person name="Marletaz F."/>
            <person name="Yue J.X."/>
            <person name="O'Connell B."/>
            <person name="Jenkins J."/>
            <person name="Brandt A."/>
            <person name="Calef R."/>
            <person name="Tung C.H."/>
            <person name="Huang T.K."/>
            <person name="Schmutz J."/>
            <person name="Satoh N."/>
            <person name="Yu J.K."/>
            <person name="Putnam N.H."/>
            <person name="Green R.E."/>
            <person name="Rokhsar D.S."/>
        </authorList>
    </citation>
    <scope>NUCLEOTIDE SEQUENCE [LARGE SCALE GENOMIC DNA]</scope>
    <source>
        <strain evidence="11">S238N-H82</strain>
    </source>
</reference>
<sequence length="415" mass="47049">MLVRSPFCIGIGHAERKPKMAAPMRVAARAISLYKDVTIVRSVSVLPSVSGKVLMTSQLNQPINIQPCRHVSFINKLTADQLWKGVLAEGSGAMRGARGKRTKKRTKRDLNIGQIIGEGRDAYVWPGLNAPVMTAGVIHRIQKKDNDPEREQKLIEERDAWYKMKSKRLKRQRGWTGGTLGGTSLGSPDPIGNRKFEDFEARVLEVRNVFNMTANMGRKRSVRALVVVGNRKGAAGFAVGKAQDARTALKKAKNKAVNVLYYIERYNHHTIYHDIDVTFQNTRIKMRKQNRGYGLQCHRILQTCGRLIGLEDLYARVHGSKNPLGIVHCFFKGLTKEQETHQQLADRKGLHVVEFRQECAMRPIVVASPSDGRVREEPEPEDDIPDIKLDVKDVKKKEGLYKSPWEGIYRKEYRF</sequence>
<evidence type="ECO:0000256" key="6">
    <source>
        <dbReference type="ARBA" id="ARBA00039335"/>
    </source>
</evidence>
<dbReference type="PROSITE" id="PS50881">
    <property type="entry name" value="S5_DSRBD"/>
    <property type="match status" value="1"/>
</dbReference>
<keyword evidence="11" id="KW-1185">Reference proteome</keyword>
<dbReference type="PROSITE" id="PS00585">
    <property type="entry name" value="RIBOSOMAL_S5"/>
    <property type="match status" value="1"/>
</dbReference>
<dbReference type="RefSeq" id="XP_035693557.1">
    <property type="nucleotide sequence ID" value="XM_035837664.1"/>
</dbReference>
<dbReference type="GO" id="GO:0006412">
    <property type="term" value="P:translation"/>
    <property type="evidence" value="ECO:0007669"/>
    <property type="project" value="InterPro"/>
</dbReference>
<dbReference type="InterPro" id="IPR048584">
    <property type="entry name" value="Ribosomal_uS5m_N"/>
</dbReference>
<dbReference type="InterPro" id="IPR013810">
    <property type="entry name" value="Ribosomal_uS5_N"/>
</dbReference>
<evidence type="ECO:0000256" key="1">
    <source>
        <dbReference type="ARBA" id="ARBA00004173"/>
    </source>
</evidence>
<dbReference type="SUPFAM" id="SSF54211">
    <property type="entry name" value="Ribosomal protein S5 domain 2-like"/>
    <property type="match status" value="1"/>
</dbReference>
<dbReference type="Gene3D" id="3.30.160.20">
    <property type="match status" value="1"/>
</dbReference>
<evidence type="ECO:0000313" key="12">
    <source>
        <dbReference type="RefSeq" id="XP_035693557.1"/>
    </source>
</evidence>
<evidence type="ECO:0000256" key="3">
    <source>
        <dbReference type="ARBA" id="ARBA00022980"/>
    </source>
</evidence>
<evidence type="ECO:0000313" key="11">
    <source>
        <dbReference type="Proteomes" id="UP000001554"/>
    </source>
</evidence>
<keyword evidence="5 8" id="KW-0687">Ribonucleoprotein</keyword>
<organism evidence="11 12">
    <name type="scientific">Branchiostoma floridae</name>
    <name type="common">Florida lancelet</name>
    <name type="synonym">Amphioxus</name>
    <dbReference type="NCBI Taxonomy" id="7739"/>
    <lineage>
        <taxon>Eukaryota</taxon>
        <taxon>Metazoa</taxon>
        <taxon>Chordata</taxon>
        <taxon>Cephalochordata</taxon>
        <taxon>Leptocardii</taxon>
        <taxon>Amphioxiformes</taxon>
        <taxon>Branchiostomatidae</taxon>
        <taxon>Branchiostoma</taxon>
    </lineage>
</organism>
<dbReference type="GO" id="GO:0005763">
    <property type="term" value="C:mitochondrial small ribosomal subunit"/>
    <property type="evidence" value="ECO:0007669"/>
    <property type="project" value="UniProtKB-ARBA"/>
</dbReference>
<feature type="domain" description="S5 DRBM" evidence="10">
    <location>
        <begin position="199"/>
        <end position="263"/>
    </location>
</feature>
<dbReference type="InterPro" id="IPR000851">
    <property type="entry name" value="Ribosomal_uS5"/>
</dbReference>
<dbReference type="FunFam" id="3.30.230.10:FF:000002">
    <property type="entry name" value="30S ribosomal protein S5"/>
    <property type="match status" value="1"/>
</dbReference>
<dbReference type="GO" id="GO:0003735">
    <property type="term" value="F:structural constituent of ribosome"/>
    <property type="evidence" value="ECO:0007669"/>
    <property type="project" value="UniProtKB-UniRule"/>
</dbReference>
<dbReference type="GeneID" id="118427739"/>
<dbReference type="Pfam" id="PF03719">
    <property type="entry name" value="Ribosomal_S5_C"/>
    <property type="match status" value="1"/>
</dbReference>
<dbReference type="OrthoDB" id="309483at2759"/>
<dbReference type="InterPro" id="IPR020568">
    <property type="entry name" value="Ribosomal_Su5_D2-typ_SF"/>
</dbReference>
<keyword evidence="4" id="KW-0496">Mitochondrion</keyword>
<evidence type="ECO:0000256" key="5">
    <source>
        <dbReference type="ARBA" id="ARBA00023274"/>
    </source>
</evidence>
<dbReference type="AlphaFoldDB" id="A0A9J7N529"/>